<protein>
    <submittedName>
        <fullName evidence="1">Uncharacterized protein</fullName>
    </submittedName>
</protein>
<organism evidence="1">
    <name type="scientific">marine sediment metagenome</name>
    <dbReference type="NCBI Taxonomy" id="412755"/>
    <lineage>
        <taxon>unclassified sequences</taxon>
        <taxon>metagenomes</taxon>
        <taxon>ecological metagenomes</taxon>
    </lineage>
</organism>
<comment type="caution">
    <text evidence="1">The sequence shown here is derived from an EMBL/GenBank/DDBJ whole genome shotgun (WGS) entry which is preliminary data.</text>
</comment>
<dbReference type="InterPro" id="IPR011050">
    <property type="entry name" value="Pectin_lyase_fold/virulence"/>
</dbReference>
<dbReference type="SUPFAM" id="SSF51126">
    <property type="entry name" value="Pectin lyase-like"/>
    <property type="match status" value="1"/>
</dbReference>
<dbReference type="EMBL" id="BARW01009310">
    <property type="protein sequence ID" value="GAI78878.1"/>
    <property type="molecule type" value="Genomic_DNA"/>
</dbReference>
<gene>
    <name evidence="1" type="ORF">S12H4_18773</name>
</gene>
<reference evidence="1" key="1">
    <citation type="journal article" date="2014" name="Front. Microbiol.">
        <title>High frequency of phylogenetically diverse reductive dehalogenase-homologous genes in deep subseafloor sedimentary metagenomes.</title>
        <authorList>
            <person name="Kawai M."/>
            <person name="Futagami T."/>
            <person name="Toyoda A."/>
            <person name="Takaki Y."/>
            <person name="Nishi S."/>
            <person name="Hori S."/>
            <person name="Arai W."/>
            <person name="Tsubouchi T."/>
            <person name="Morono Y."/>
            <person name="Uchiyama I."/>
            <person name="Ito T."/>
            <person name="Fujiyama A."/>
            <person name="Inagaki F."/>
            <person name="Takami H."/>
        </authorList>
    </citation>
    <scope>NUCLEOTIDE SEQUENCE</scope>
    <source>
        <strain evidence="1">Expedition CK06-06</strain>
    </source>
</reference>
<sequence length="226" mass="25842">MIADFKHFAVRLIGQDNTVKWTKVIGGWVYNCDGIAVFEGSNVSNCFIWANDDAIKVYRDNTNWSDCVVWQLNNGGVIQMGWTAPNSNNVTISRIDVLRAEWNKPGFNRALLNYVGNRYNEPGKAGYHSNWLIEDVVTETPIPVVFNITPDDFSSNPIHGLTLKNWNVKMTMNTEYQNMIIGNDPDEYFDGFVFDNVIFNETKLDESNWLDVTNLNVEKLVTPEFK</sequence>
<dbReference type="InterPro" id="IPR012334">
    <property type="entry name" value="Pectin_lyas_fold"/>
</dbReference>
<dbReference type="AlphaFoldDB" id="X1RE58"/>
<proteinExistence type="predicted"/>
<evidence type="ECO:0000313" key="1">
    <source>
        <dbReference type="EMBL" id="GAI78878.1"/>
    </source>
</evidence>
<name>X1RE58_9ZZZZ</name>
<accession>X1RE58</accession>
<dbReference type="Gene3D" id="2.160.20.10">
    <property type="entry name" value="Single-stranded right-handed beta-helix, Pectin lyase-like"/>
    <property type="match status" value="1"/>
</dbReference>